<dbReference type="Gene3D" id="1.10.8.50">
    <property type="match status" value="1"/>
</dbReference>
<keyword evidence="5" id="KW-0479">Metal-binding</keyword>
<accession>A0A160TVM3</accession>
<dbReference type="NCBIfam" id="TIGR00577">
    <property type="entry name" value="fpg"/>
    <property type="match status" value="1"/>
</dbReference>
<keyword evidence="11" id="KW-0234">DNA repair</keyword>
<comment type="catalytic activity">
    <reaction evidence="1">
        <text>Hydrolysis of DNA containing ring-opened 7-methylguanine residues, releasing 2,6-diamino-4-hydroxy-5-(N-methyl)formamidopyrimidine.</text>
        <dbReference type="EC" id="3.2.2.23"/>
    </reaction>
</comment>
<evidence type="ECO:0000259" key="16">
    <source>
        <dbReference type="PROSITE" id="PS51066"/>
    </source>
</evidence>
<dbReference type="GO" id="GO:0034039">
    <property type="term" value="F:8-oxo-7,8-dihydroguanine DNA N-glycosylase activity"/>
    <property type="evidence" value="ECO:0007669"/>
    <property type="project" value="TreeGrafter"/>
</dbReference>
<dbReference type="InterPro" id="IPR012319">
    <property type="entry name" value="FPG_cat"/>
</dbReference>
<dbReference type="SMART" id="SM00898">
    <property type="entry name" value="Fapy_DNA_glyco"/>
    <property type="match status" value="1"/>
</dbReference>
<dbReference type="AlphaFoldDB" id="A0A160TVM3"/>
<dbReference type="NCBIfam" id="NF002211">
    <property type="entry name" value="PRK01103.1"/>
    <property type="match status" value="1"/>
</dbReference>
<feature type="domain" description="FPG-type" evidence="16">
    <location>
        <begin position="263"/>
        <end position="297"/>
    </location>
</feature>
<evidence type="ECO:0000256" key="1">
    <source>
        <dbReference type="ARBA" id="ARBA00001668"/>
    </source>
</evidence>
<dbReference type="FunFam" id="3.20.190.10:FF:000001">
    <property type="entry name" value="Formamidopyrimidine-DNA glycosylase"/>
    <property type="match status" value="1"/>
</dbReference>
<keyword evidence="13" id="KW-0511">Multifunctional enzyme</keyword>
<evidence type="ECO:0000256" key="2">
    <source>
        <dbReference type="ARBA" id="ARBA00001947"/>
    </source>
</evidence>
<dbReference type="Pfam" id="PF06827">
    <property type="entry name" value="zf-FPG_IleRS"/>
    <property type="match status" value="1"/>
</dbReference>
<evidence type="ECO:0000256" key="4">
    <source>
        <dbReference type="ARBA" id="ARBA00011245"/>
    </source>
</evidence>
<evidence type="ECO:0000256" key="9">
    <source>
        <dbReference type="ARBA" id="ARBA00022833"/>
    </source>
</evidence>
<feature type="domain" description="Formamidopyrimidine-DNA glycosylase catalytic" evidence="17">
    <location>
        <begin position="28"/>
        <end position="139"/>
    </location>
</feature>
<dbReference type="PANTHER" id="PTHR22993">
    <property type="entry name" value="FORMAMIDOPYRIMIDINE-DNA GLYCOSYLASE"/>
    <property type="match status" value="1"/>
</dbReference>
<keyword evidence="7" id="KW-0863">Zinc-finger</keyword>
<dbReference type="PROSITE" id="PS01242">
    <property type="entry name" value="ZF_FPG_1"/>
    <property type="match status" value="1"/>
</dbReference>
<evidence type="ECO:0000313" key="18">
    <source>
        <dbReference type="EMBL" id="CUS54963.1"/>
    </source>
</evidence>
<dbReference type="Gene3D" id="3.20.190.10">
    <property type="entry name" value="MutM-like, N-terminal"/>
    <property type="match status" value="1"/>
</dbReference>
<evidence type="ECO:0000256" key="6">
    <source>
        <dbReference type="ARBA" id="ARBA00022763"/>
    </source>
</evidence>
<dbReference type="GO" id="GO:0140078">
    <property type="term" value="F:class I DNA-(apurinic or apyrimidinic site) endonuclease activity"/>
    <property type="evidence" value="ECO:0007669"/>
    <property type="project" value="UniProtKB-EC"/>
</dbReference>
<dbReference type="GO" id="GO:0003684">
    <property type="term" value="F:damaged DNA binding"/>
    <property type="evidence" value="ECO:0007669"/>
    <property type="project" value="InterPro"/>
</dbReference>
<keyword evidence="12" id="KW-0456">Lyase</keyword>
<dbReference type="SMART" id="SM01232">
    <property type="entry name" value="H2TH"/>
    <property type="match status" value="1"/>
</dbReference>
<evidence type="ECO:0000256" key="8">
    <source>
        <dbReference type="ARBA" id="ARBA00022801"/>
    </source>
</evidence>
<dbReference type="InterPro" id="IPR035937">
    <property type="entry name" value="FPG_N"/>
</dbReference>
<dbReference type="Pfam" id="PF01149">
    <property type="entry name" value="Fapy_DNA_glyco"/>
    <property type="match status" value="1"/>
</dbReference>
<dbReference type="CDD" id="cd08966">
    <property type="entry name" value="EcFpg-like_N"/>
    <property type="match status" value="1"/>
</dbReference>
<evidence type="ECO:0000256" key="10">
    <source>
        <dbReference type="ARBA" id="ARBA00023125"/>
    </source>
</evidence>
<evidence type="ECO:0000256" key="13">
    <source>
        <dbReference type="ARBA" id="ARBA00023268"/>
    </source>
</evidence>
<evidence type="ECO:0000256" key="15">
    <source>
        <dbReference type="ARBA" id="ARBA00044632"/>
    </source>
</evidence>
<reference evidence="18" key="1">
    <citation type="submission" date="2015-10" db="EMBL/GenBank/DDBJ databases">
        <authorList>
            <person name="Gilbert D.G."/>
        </authorList>
    </citation>
    <scope>NUCLEOTIDE SEQUENCE</scope>
</reference>
<dbReference type="InterPro" id="IPR020629">
    <property type="entry name" value="FPG_Glyclase"/>
</dbReference>
<dbReference type="HAMAP" id="MF_00103">
    <property type="entry name" value="Fapy_DNA_glycosyl"/>
    <property type="match status" value="1"/>
</dbReference>
<dbReference type="InterPro" id="IPR015887">
    <property type="entry name" value="DNA_glyclase_Znf_dom_DNA_BS"/>
</dbReference>
<evidence type="ECO:0000256" key="14">
    <source>
        <dbReference type="ARBA" id="ARBA00023295"/>
    </source>
</evidence>
<dbReference type="SUPFAM" id="SSF81624">
    <property type="entry name" value="N-terminal domain of MutM-like DNA repair proteins"/>
    <property type="match status" value="1"/>
</dbReference>
<evidence type="ECO:0000256" key="7">
    <source>
        <dbReference type="ARBA" id="ARBA00022771"/>
    </source>
</evidence>
<protein>
    <submittedName>
        <fullName evidence="18">Formamidopyrimidine-DNA glycosylase</fullName>
        <ecNumber evidence="18">3.2.2.23</ecNumber>
    </submittedName>
</protein>
<gene>
    <name evidence="18" type="ORF">MGWOODY_XGa1953</name>
</gene>
<dbReference type="SUPFAM" id="SSF57716">
    <property type="entry name" value="Glucocorticoid receptor-like (DNA-binding domain)"/>
    <property type="match status" value="1"/>
</dbReference>
<keyword evidence="6" id="KW-0227">DNA damage</keyword>
<keyword evidence="14 18" id="KW-0326">Glycosidase</keyword>
<evidence type="ECO:0000256" key="3">
    <source>
        <dbReference type="ARBA" id="ARBA00009409"/>
    </source>
</evidence>
<comment type="catalytic activity">
    <reaction evidence="15">
        <text>2'-deoxyribonucleotide-(2'-deoxyribose 5'-phosphate)-2'-deoxyribonucleotide-DNA = a 3'-end 2'-deoxyribonucleotide-(2,3-dehydro-2,3-deoxyribose 5'-phosphate)-DNA + a 5'-end 5'-phospho-2'-deoxyribonucleoside-DNA + H(+)</text>
        <dbReference type="Rhea" id="RHEA:66592"/>
        <dbReference type="Rhea" id="RHEA-COMP:13180"/>
        <dbReference type="Rhea" id="RHEA-COMP:16897"/>
        <dbReference type="Rhea" id="RHEA-COMP:17067"/>
        <dbReference type="ChEBI" id="CHEBI:15378"/>
        <dbReference type="ChEBI" id="CHEBI:136412"/>
        <dbReference type="ChEBI" id="CHEBI:157695"/>
        <dbReference type="ChEBI" id="CHEBI:167181"/>
        <dbReference type="EC" id="4.2.99.18"/>
    </reaction>
</comment>
<evidence type="ECO:0000256" key="11">
    <source>
        <dbReference type="ARBA" id="ARBA00023204"/>
    </source>
</evidence>
<dbReference type="FunFam" id="1.10.8.50:FF:000003">
    <property type="entry name" value="Formamidopyrimidine-DNA glycosylase"/>
    <property type="match status" value="1"/>
</dbReference>
<dbReference type="EC" id="3.2.2.23" evidence="18"/>
<dbReference type="PANTHER" id="PTHR22993:SF9">
    <property type="entry name" value="FORMAMIDOPYRIMIDINE-DNA GLYCOSYLASE"/>
    <property type="match status" value="1"/>
</dbReference>
<dbReference type="Pfam" id="PF06831">
    <property type="entry name" value="H2TH"/>
    <property type="match status" value="1"/>
</dbReference>
<dbReference type="GO" id="GO:0008270">
    <property type="term" value="F:zinc ion binding"/>
    <property type="evidence" value="ECO:0007669"/>
    <property type="project" value="UniProtKB-KW"/>
</dbReference>
<dbReference type="SUPFAM" id="SSF46946">
    <property type="entry name" value="S13-like H2TH domain"/>
    <property type="match status" value="1"/>
</dbReference>
<organism evidence="18">
    <name type="scientific">hydrothermal vent metagenome</name>
    <dbReference type="NCBI Taxonomy" id="652676"/>
    <lineage>
        <taxon>unclassified sequences</taxon>
        <taxon>metagenomes</taxon>
        <taxon>ecological metagenomes</taxon>
    </lineage>
</organism>
<comment type="cofactor">
    <cofactor evidence="2">
        <name>Zn(2+)</name>
        <dbReference type="ChEBI" id="CHEBI:29105"/>
    </cofactor>
</comment>
<dbReference type="InterPro" id="IPR000214">
    <property type="entry name" value="Znf_DNA_glyclase/AP_lyase"/>
</dbReference>
<dbReference type="InterPro" id="IPR010979">
    <property type="entry name" value="Ribosomal_uS13-like_H2TH"/>
</dbReference>
<evidence type="ECO:0000256" key="5">
    <source>
        <dbReference type="ARBA" id="ARBA00022723"/>
    </source>
</evidence>
<dbReference type="PROSITE" id="PS51066">
    <property type="entry name" value="ZF_FPG_2"/>
    <property type="match status" value="1"/>
</dbReference>
<name>A0A160TVM3_9ZZZZ</name>
<proteinExistence type="inferred from homology"/>
<dbReference type="EMBL" id="CZRL01000107">
    <property type="protein sequence ID" value="CUS54963.1"/>
    <property type="molecule type" value="Genomic_DNA"/>
</dbReference>
<comment type="subunit">
    <text evidence="4">Monomer.</text>
</comment>
<dbReference type="PROSITE" id="PS51068">
    <property type="entry name" value="FPG_CAT"/>
    <property type="match status" value="1"/>
</dbReference>
<sequence length="297" mass="33056">MAFYVRQGDASGATIAVSLIPTIDRLMPELPEVETTVNGIRPFAEGRSVAGVIVRQRQLRWPVSRGLSQKLSGKVIQSVRRRAKYIMFEFERGTLLIHLGMSGRLRVVPSTTPIEKHDHVDLLLDDGHCVRFKDPRRFGSVTWVSGDPLVSQYLYHLGPEPLVDDFDGQYLYTKARGRRTAVKNFIMDGRIVVGVGNIYASEALFRSGIRPTRAAGRIALERYSLLVIAIQSVLGEAIAAGGTTLRDYSRVTGEPGYFEQALKVYARQGQPCEVCGDLINRKVIGQRASYYCPSCQH</sequence>
<keyword evidence="8 18" id="KW-0378">Hydrolase</keyword>
<dbReference type="InterPro" id="IPR010663">
    <property type="entry name" value="Znf_FPG/IleRS"/>
</dbReference>
<keyword evidence="9" id="KW-0862">Zinc</keyword>
<keyword evidence="10" id="KW-0238">DNA-binding</keyword>
<evidence type="ECO:0000256" key="12">
    <source>
        <dbReference type="ARBA" id="ARBA00023239"/>
    </source>
</evidence>
<dbReference type="InterPro" id="IPR015886">
    <property type="entry name" value="H2TH_FPG"/>
</dbReference>
<dbReference type="GO" id="GO:0006284">
    <property type="term" value="P:base-excision repair"/>
    <property type="evidence" value="ECO:0007669"/>
    <property type="project" value="InterPro"/>
</dbReference>
<comment type="similarity">
    <text evidence="3">Belongs to the FPG family.</text>
</comment>
<evidence type="ECO:0000259" key="17">
    <source>
        <dbReference type="PROSITE" id="PS51068"/>
    </source>
</evidence>